<dbReference type="SUPFAM" id="SSF48403">
    <property type="entry name" value="Ankyrin repeat"/>
    <property type="match status" value="1"/>
</dbReference>
<evidence type="ECO:0000256" key="2">
    <source>
        <dbReference type="SAM" id="Phobius"/>
    </source>
</evidence>
<name>A0A0R3PTB3_ANGCS</name>
<evidence type="ECO:0000313" key="3">
    <source>
        <dbReference type="WBParaSite" id="ACOC_0000899501-mRNA-1"/>
    </source>
</evidence>
<dbReference type="PROSITE" id="PS50297">
    <property type="entry name" value="ANK_REP_REGION"/>
    <property type="match status" value="1"/>
</dbReference>
<dbReference type="AlphaFoldDB" id="A0A0R3PTB3"/>
<dbReference type="WBParaSite" id="ACOC_0000899501-mRNA-1">
    <property type="protein sequence ID" value="ACOC_0000899501-mRNA-1"/>
    <property type="gene ID" value="ACOC_0000899501"/>
</dbReference>
<dbReference type="InterPro" id="IPR002110">
    <property type="entry name" value="Ankyrin_rpt"/>
</dbReference>
<dbReference type="Gene3D" id="1.25.40.20">
    <property type="entry name" value="Ankyrin repeat-containing domain"/>
    <property type="match status" value="1"/>
</dbReference>
<reference evidence="3" key="1">
    <citation type="submission" date="2017-02" db="UniProtKB">
        <authorList>
            <consortium name="WormBaseParasite"/>
        </authorList>
    </citation>
    <scope>IDENTIFICATION</scope>
</reference>
<dbReference type="Pfam" id="PF00023">
    <property type="entry name" value="Ank"/>
    <property type="match status" value="1"/>
</dbReference>
<keyword evidence="2" id="KW-0472">Membrane</keyword>
<dbReference type="InterPro" id="IPR036770">
    <property type="entry name" value="Ankyrin_rpt-contain_sf"/>
</dbReference>
<sequence>LSFLFSAHLLCSLTVISVRKPSLLSLVCGSTCLQLLFLFFCFFIDLYNNVYIITIGNGISPRTALHWAARRGHESICLLLLRSGFSRELKDSDGRTPWEVRRTFPRIYKLLYIIVEQMRGVPSKSDAVENDRFVPNYIRHPPFPYSKSSSFDYGTGVSSELVVEREGKIINLFSFSDGKEAFKRVTLPGGASLTHNRYFVVEAFLND</sequence>
<feature type="transmembrane region" description="Helical" evidence="2">
    <location>
        <begin position="33"/>
        <end position="53"/>
    </location>
</feature>
<evidence type="ECO:0000256" key="1">
    <source>
        <dbReference type="PROSITE-ProRule" id="PRU00023"/>
    </source>
</evidence>
<keyword evidence="2" id="KW-0812">Transmembrane</keyword>
<keyword evidence="2" id="KW-1133">Transmembrane helix</keyword>
<keyword evidence="1" id="KW-0040">ANK repeat</keyword>
<accession>A0A0R3PTB3</accession>
<proteinExistence type="predicted"/>
<protein>
    <submittedName>
        <fullName evidence="3">ANK_REP_REGION domain-containing protein</fullName>
    </submittedName>
</protein>
<organism evidence="3">
    <name type="scientific">Angiostrongylus costaricensis</name>
    <name type="common">Nematode worm</name>
    <dbReference type="NCBI Taxonomy" id="334426"/>
    <lineage>
        <taxon>Eukaryota</taxon>
        <taxon>Metazoa</taxon>
        <taxon>Ecdysozoa</taxon>
        <taxon>Nematoda</taxon>
        <taxon>Chromadorea</taxon>
        <taxon>Rhabditida</taxon>
        <taxon>Rhabditina</taxon>
        <taxon>Rhabditomorpha</taxon>
        <taxon>Strongyloidea</taxon>
        <taxon>Metastrongylidae</taxon>
        <taxon>Angiostrongylus</taxon>
    </lineage>
</organism>
<dbReference type="PROSITE" id="PS50088">
    <property type="entry name" value="ANK_REPEAT"/>
    <property type="match status" value="1"/>
</dbReference>
<feature type="repeat" description="ANK" evidence="1">
    <location>
        <begin position="60"/>
        <end position="92"/>
    </location>
</feature>